<keyword evidence="2" id="KW-1185">Reference proteome</keyword>
<dbReference type="Proteomes" id="UP000054217">
    <property type="component" value="Unassembled WGS sequence"/>
</dbReference>
<sequence length="54" mass="6392">AIWYLDNDMVNLWMQLLEETTGRWDEFMEALVNVYPGAGEQEKRYVKADLINLV</sequence>
<evidence type="ECO:0000313" key="1">
    <source>
        <dbReference type="EMBL" id="KIN98984.1"/>
    </source>
</evidence>
<feature type="non-terminal residue" evidence="1">
    <location>
        <position position="1"/>
    </location>
</feature>
<proteinExistence type="predicted"/>
<protein>
    <submittedName>
        <fullName evidence="1">Uncharacterized protein</fullName>
    </submittedName>
</protein>
<accession>A0A0C3ND01</accession>
<dbReference type="HOGENOM" id="CLU_3056142_0_0_1"/>
<dbReference type="AlphaFoldDB" id="A0A0C3ND01"/>
<name>A0A0C3ND01_PISTI</name>
<reference evidence="2" key="2">
    <citation type="submission" date="2015-01" db="EMBL/GenBank/DDBJ databases">
        <title>Evolutionary Origins and Diversification of the Mycorrhizal Mutualists.</title>
        <authorList>
            <consortium name="DOE Joint Genome Institute"/>
            <consortium name="Mycorrhizal Genomics Consortium"/>
            <person name="Kohler A."/>
            <person name="Kuo A."/>
            <person name="Nagy L.G."/>
            <person name="Floudas D."/>
            <person name="Copeland A."/>
            <person name="Barry K.W."/>
            <person name="Cichocki N."/>
            <person name="Veneault-Fourrey C."/>
            <person name="LaButti K."/>
            <person name="Lindquist E.A."/>
            <person name="Lipzen A."/>
            <person name="Lundell T."/>
            <person name="Morin E."/>
            <person name="Murat C."/>
            <person name="Riley R."/>
            <person name="Ohm R."/>
            <person name="Sun H."/>
            <person name="Tunlid A."/>
            <person name="Henrissat B."/>
            <person name="Grigoriev I.V."/>
            <person name="Hibbett D.S."/>
            <person name="Martin F."/>
        </authorList>
    </citation>
    <scope>NUCLEOTIDE SEQUENCE [LARGE SCALE GENOMIC DNA]</scope>
    <source>
        <strain evidence="2">Marx 270</strain>
    </source>
</reference>
<reference evidence="1 2" key="1">
    <citation type="submission" date="2014-04" db="EMBL/GenBank/DDBJ databases">
        <authorList>
            <consortium name="DOE Joint Genome Institute"/>
            <person name="Kuo A."/>
            <person name="Kohler A."/>
            <person name="Costa M.D."/>
            <person name="Nagy L.G."/>
            <person name="Floudas D."/>
            <person name="Copeland A."/>
            <person name="Barry K.W."/>
            <person name="Cichocki N."/>
            <person name="Veneault-Fourrey C."/>
            <person name="LaButti K."/>
            <person name="Lindquist E.A."/>
            <person name="Lipzen A."/>
            <person name="Lundell T."/>
            <person name="Morin E."/>
            <person name="Murat C."/>
            <person name="Sun H."/>
            <person name="Tunlid A."/>
            <person name="Henrissat B."/>
            <person name="Grigoriev I.V."/>
            <person name="Hibbett D.S."/>
            <person name="Martin F."/>
            <person name="Nordberg H.P."/>
            <person name="Cantor M.N."/>
            <person name="Hua S.X."/>
        </authorList>
    </citation>
    <scope>NUCLEOTIDE SEQUENCE [LARGE SCALE GENOMIC DNA]</scope>
    <source>
        <strain evidence="1 2">Marx 270</strain>
    </source>
</reference>
<evidence type="ECO:0000313" key="2">
    <source>
        <dbReference type="Proteomes" id="UP000054217"/>
    </source>
</evidence>
<dbReference type="InParanoid" id="A0A0C3ND01"/>
<dbReference type="EMBL" id="KN832010">
    <property type="protein sequence ID" value="KIN98984.1"/>
    <property type="molecule type" value="Genomic_DNA"/>
</dbReference>
<gene>
    <name evidence="1" type="ORF">M404DRAFT_156543</name>
</gene>
<organism evidence="1 2">
    <name type="scientific">Pisolithus tinctorius Marx 270</name>
    <dbReference type="NCBI Taxonomy" id="870435"/>
    <lineage>
        <taxon>Eukaryota</taxon>
        <taxon>Fungi</taxon>
        <taxon>Dikarya</taxon>
        <taxon>Basidiomycota</taxon>
        <taxon>Agaricomycotina</taxon>
        <taxon>Agaricomycetes</taxon>
        <taxon>Agaricomycetidae</taxon>
        <taxon>Boletales</taxon>
        <taxon>Sclerodermatineae</taxon>
        <taxon>Pisolithaceae</taxon>
        <taxon>Pisolithus</taxon>
    </lineage>
</organism>